<dbReference type="WBParaSite" id="nRc.2.0.1.t31921-RA">
    <property type="protein sequence ID" value="nRc.2.0.1.t31921-RA"/>
    <property type="gene ID" value="nRc.2.0.1.g31921"/>
</dbReference>
<keyword evidence="7" id="KW-1185">Reference proteome</keyword>
<feature type="compositionally biased region" description="Low complexity" evidence="5">
    <location>
        <begin position="12"/>
        <end position="23"/>
    </location>
</feature>
<dbReference type="PANTHER" id="PTHR23354:SF62">
    <property type="entry name" value="MUSTARD, ISOFORM V"/>
    <property type="match status" value="1"/>
</dbReference>
<comment type="subcellular location">
    <subcellularLocation>
        <location evidence="1">Mitochondrion</location>
    </subcellularLocation>
</comment>
<name>A0A915JZJ3_ROMCU</name>
<reference evidence="8" key="1">
    <citation type="submission" date="2022-11" db="UniProtKB">
        <authorList>
            <consortium name="WormBaseParasite"/>
        </authorList>
    </citation>
    <scope>IDENTIFICATION</scope>
</reference>
<evidence type="ECO:0000313" key="8">
    <source>
        <dbReference type="WBParaSite" id="nRc.2.0.1.t31921-RA"/>
    </source>
</evidence>
<dbReference type="SMART" id="SM00584">
    <property type="entry name" value="TLDc"/>
    <property type="match status" value="1"/>
</dbReference>
<dbReference type="PANTHER" id="PTHR23354">
    <property type="entry name" value="NUCLEOLAR PROTEIN 7/ESTROGEN RECEPTOR COACTIVATOR-RELATED"/>
    <property type="match status" value="1"/>
</dbReference>
<dbReference type="GO" id="GO:0005739">
    <property type="term" value="C:mitochondrion"/>
    <property type="evidence" value="ECO:0007669"/>
    <property type="project" value="UniProtKB-SubCell"/>
</dbReference>
<dbReference type="GO" id="GO:0005634">
    <property type="term" value="C:nucleus"/>
    <property type="evidence" value="ECO:0007669"/>
    <property type="project" value="TreeGrafter"/>
</dbReference>
<dbReference type="GO" id="GO:0006979">
    <property type="term" value="P:response to oxidative stress"/>
    <property type="evidence" value="ECO:0007669"/>
    <property type="project" value="TreeGrafter"/>
</dbReference>
<evidence type="ECO:0000259" key="6">
    <source>
        <dbReference type="PROSITE" id="PS51886"/>
    </source>
</evidence>
<dbReference type="Proteomes" id="UP000887565">
    <property type="component" value="Unplaced"/>
</dbReference>
<protein>
    <recommendedName>
        <fullName evidence="4">Oxidation resistance protein 1</fullName>
    </recommendedName>
</protein>
<feature type="region of interest" description="Disordered" evidence="5">
    <location>
        <begin position="1"/>
        <end position="23"/>
    </location>
</feature>
<organism evidence="7 8">
    <name type="scientific">Romanomermis culicivorax</name>
    <name type="common">Nematode worm</name>
    <dbReference type="NCBI Taxonomy" id="13658"/>
    <lineage>
        <taxon>Eukaryota</taxon>
        <taxon>Metazoa</taxon>
        <taxon>Ecdysozoa</taxon>
        <taxon>Nematoda</taxon>
        <taxon>Enoplea</taxon>
        <taxon>Dorylaimia</taxon>
        <taxon>Mermithida</taxon>
        <taxon>Mermithoidea</taxon>
        <taxon>Mermithidae</taxon>
        <taxon>Romanomermis</taxon>
    </lineage>
</organism>
<feature type="compositionally biased region" description="Basic and acidic residues" evidence="5">
    <location>
        <begin position="1"/>
        <end position="11"/>
    </location>
</feature>
<accession>A0A915JZJ3</accession>
<evidence type="ECO:0000256" key="3">
    <source>
        <dbReference type="ARBA" id="ARBA00023128"/>
    </source>
</evidence>
<sequence>MDGKRHPKLETSRSSSSRHSSCSLGCREGFLKIPCQSLWDAEKRHRFDDATAVDGLEGLLLVSPVSLMFDPILMSHQMKDEKTDDGRSKETDKSHEALTVHLDMIGTMALYMKHEELDKKKQILDVQKRTQTLGSTVIQGTQSIGNTVIKGTQNIGNTVRQENLGESFIQAVGRTLSSNARKIPKNLLNAQQTLDEFFEQKEFAATKFEQMQEKRSKRRAALVEHLICRTNEIRMKAQSSDAFFLENKSLKRNKSPEKSPQNSDFDEYCSTDSFLLNNLTLTDSSNNIFYLYIKVNVCEQRNSFSSSTDEAFEQDEKQQQREEQIEMSIAKNKQKPRRSLSESYGKIKEYLFRSRDSSISRDLFSFLAQYWPKRSSSTASMTVVDSSDKNFCSSTSDGSMSNEANDAASLIPSVSNLSSAPKNKNLPDHYLQEYAIIVDEKILKNRRPFFRRTNSENLPFAADFEVIFDEEVGRLCEKKWEISTIGDILEQLRFAEMQAFDDETGYLPLGAEQSKILTEDMIRQLSLHLPARAQGYSWILAYSTEQHGFGLSTLYRNMSLFNDLSPTLLVIRDKNQKIFGAIVSCPLKLSDAFYGSGESLLFTFVTADDQIGAAAVSASSPFQTNPKLTIFHWTGCNRFVAKGDKDGLALGSGQGSFGIFLDDDLNRGRTRHCETFNNRPLTDENFFVADLEAFVFGIDE</sequence>
<evidence type="ECO:0000256" key="2">
    <source>
        <dbReference type="ARBA" id="ARBA00009540"/>
    </source>
</evidence>
<dbReference type="AlphaFoldDB" id="A0A915JZJ3"/>
<dbReference type="Pfam" id="PF07534">
    <property type="entry name" value="TLD"/>
    <property type="match status" value="1"/>
</dbReference>
<comment type="similarity">
    <text evidence="2">Belongs to the OXR1 family.</text>
</comment>
<proteinExistence type="inferred from homology"/>
<evidence type="ECO:0000313" key="7">
    <source>
        <dbReference type="Proteomes" id="UP000887565"/>
    </source>
</evidence>
<dbReference type="InterPro" id="IPR006571">
    <property type="entry name" value="TLDc_dom"/>
</dbReference>
<evidence type="ECO:0000256" key="5">
    <source>
        <dbReference type="SAM" id="MobiDB-lite"/>
    </source>
</evidence>
<feature type="domain" description="TLDc" evidence="6">
    <location>
        <begin position="515"/>
        <end position="697"/>
    </location>
</feature>
<dbReference type="PROSITE" id="PS51886">
    <property type="entry name" value="TLDC"/>
    <property type="match status" value="1"/>
</dbReference>
<evidence type="ECO:0000256" key="1">
    <source>
        <dbReference type="ARBA" id="ARBA00004173"/>
    </source>
</evidence>
<evidence type="ECO:0000256" key="4">
    <source>
        <dbReference type="ARBA" id="ARBA00040604"/>
    </source>
</evidence>
<keyword evidence="3" id="KW-0496">Mitochondrion</keyword>